<dbReference type="RefSeq" id="WP_096461158.1">
    <property type="nucleotide sequence ID" value="NZ_AP014936.1"/>
</dbReference>
<evidence type="ECO:0000256" key="1">
    <source>
        <dbReference type="ARBA" id="ARBA00006821"/>
    </source>
</evidence>
<feature type="binding site" evidence="4">
    <location>
        <position position="465"/>
    </location>
    <ligand>
        <name>substrate</name>
    </ligand>
</feature>
<evidence type="ECO:0000259" key="7">
    <source>
        <dbReference type="Pfam" id="PF09210"/>
    </source>
</evidence>
<name>A0A1B4V553_9GAMM</name>
<evidence type="ECO:0000259" key="6">
    <source>
        <dbReference type="Pfam" id="PF03065"/>
    </source>
</evidence>
<dbReference type="CDD" id="cd10792">
    <property type="entry name" value="GH57N_AmyC_like"/>
    <property type="match status" value="1"/>
</dbReference>
<dbReference type="Gene3D" id="1.20.1430.10">
    <property type="entry name" value="Families 57/38 glycoside transferase, middle domain"/>
    <property type="match status" value="1"/>
</dbReference>
<reference evidence="8 9" key="1">
    <citation type="submission" date="2015-08" db="EMBL/GenBank/DDBJ databases">
        <title>Complete genome sequence of Sulfurifustis variabilis.</title>
        <authorList>
            <person name="Miura A."/>
            <person name="Kojima H."/>
            <person name="Fukui M."/>
        </authorList>
    </citation>
    <scope>NUCLEOTIDE SEQUENCE [LARGE SCALE GENOMIC DNA]</scope>
    <source>
        <strain evidence="9">skN76</strain>
    </source>
</reference>
<dbReference type="Pfam" id="PF03065">
    <property type="entry name" value="Glyco_hydro_57"/>
    <property type="match status" value="1"/>
</dbReference>
<organism evidence="8 9">
    <name type="scientific">Sulfurifustis variabilis</name>
    <dbReference type="NCBI Taxonomy" id="1675686"/>
    <lineage>
        <taxon>Bacteria</taxon>
        <taxon>Pseudomonadati</taxon>
        <taxon>Pseudomonadota</taxon>
        <taxon>Gammaproteobacteria</taxon>
        <taxon>Acidiferrobacterales</taxon>
        <taxon>Acidiferrobacteraceae</taxon>
        <taxon>Sulfurifustis</taxon>
    </lineage>
</organism>
<feature type="domain" description="1,4-alpha-glucan branching enzyme C-terminal" evidence="7">
    <location>
        <begin position="425"/>
        <end position="525"/>
    </location>
</feature>
<dbReference type="Gene3D" id="3.20.110.10">
    <property type="entry name" value="Glycoside hydrolase 38, N terminal domain"/>
    <property type="match status" value="1"/>
</dbReference>
<dbReference type="InterPro" id="IPR011330">
    <property type="entry name" value="Glyco_hydro/deAcase_b/a-brl"/>
</dbReference>
<feature type="binding site" evidence="4">
    <location>
        <position position="243"/>
    </location>
    <ligand>
        <name>substrate</name>
    </ligand>
</feature>
<dbReference type="Proteomes" id="UP000218899">
    <property type="component" value="Chromosome"/>
</dbReference>
<feature type="domain" description="Glycoside hydrolase family 57 N-terminal" evidence="6">
    <location>
        <begin position="8"/>
        <end position="311"/>
    </location>
</feature>
<evidence type="ECO:0000256" key="2">
    <source>
        <dbReference type="ARBA" id="ARBA00023277"/>
    </source>
</evidence>
<sequence>MDPKGYFALVLHAHLPFVRHPEHERFLEEDWLFEALTETYLPLLDVFEGLARRGIHFRVTMSLTPTLLSMMTDPLLQSRYVRYLDERLTALEGERRRTESDSYYQPVVLFYVDRYERLRRRFLEEDRLDPTRAFRRLMDAGYLEIVTCGATHGYLPLLAVNEESLYAQISMAVRTHERILGRRPRGIWLPECGYKPGIERILAEFGIDYFFLDSHGVLNADPRPRYGVHRPVRTPTGVAAFARDYESSKQVWSADEGYPGDPTYREFYRDAGFDVHEPHIAALHHAGIPGFTGLKYHRITGKTDWKEPYHPGWAQERAAMHAGHFMFNRQLQVSWLTSFLDRPPIVVAPYDAELFGHWWFEGPQWIDFLLRKIAFDQNDIKTITPAEYLDRFSDLQPVAPPECSWGAGGFHEVWLNGSNDWMYPHLHQAAERMSGLVRRFQHADGVLRWTLDQAARELLLAQASDWAFIMKTGTAVDYAVRRFKTHIHRFDRLTSMAEQNGYDEGYLRAVAERDTIFPDMDYRIFRSRPLL</sequence>
<feature type="active site" description="Proton donor" evidence="3">
    <location>
        <position position="351"/>
    </location>
</feature>
<dbReference type="SUPFAM" id="SSF88688">
    <property type="entry name" value="Families 57/38 glycoside transferase middle domain"/>
    <property type="match status" value="1"/>
</dbReference>
<gene>
    <name evidence="8" type="ORF">SVA_2121</name>
</gene>
<dbReference type="InterPro" id="IPR028995">
    <property type="entry name" value="Glyco_hydro_57/38_cen_sf"/>
</dbReference>
<dbReference type="PANTHER" id="PTHR41695">
    <property type="entry name" value="1,4-ALPHA-GLUCAN BRANCHING ENZYME RV3031-RELATED"/>
    <property type="match status" value="1"/>
</dbReference>
<dbReference type="InterPro" id="IPR040042">
    <property type="entry name" value="Branching_enz_MT3115-like"/>
</dbReference>
<dbReference type="GO" id="GO:0030979">
    <property type="term" value="P:alpha-glucan biosynthetic process"/>
    <property type="evidence" value="ECO:0007669"/>
    <property type="project" value="InterPro"/>
</dbReference>
<feature type="binding site" evidence="4">
    <location>
        <position position="260"/>
    </location>
    <ligand>
        <name>substrate</name>
    </ligand>
</feature>
<proteinExistence type="inferred from homology"/>
<evidence type="ECO:0000256" key="4">
    <source>
        <dbReference type="PIRSR" id="PIRSR640042-2"/>
    </source>
</evidence>
<comment type="similarity">
    <text evidence="1 5">Belongs to the glycosyl hydrolase 57 family.</text>
</comment>
<evidence type="ECO:0000256" key="5">
    <source>
        <dbReference type="RuleBase" id="RU361196"/>
    </source>
</evidence>
<protein>
    <submittedName>
        <fullName evidence="8">Glycoside hydrolase</fullName>
    </submittedName>
</protein>
<evidence type="ECO:0000313" key="8">
    <source>
        <dbReference type="EMBL" id="BAU48673.1"/>
    </source>
</evidence>
<dbReference type="Pfam" id="PF09210">
    <property type="entry name" value="BE_C"/>
    <property type="match status" value="1"/>
</dbReference>
<evidence type="ECO:0000313" key="9">
    <source>
        <dbReference type="Proteomes" id="UP000218899"/>
    </source>
</evidence>
<dbReference type="EMBL" id="AP014936">
    <property type="protein sequence ID" value="BAU48673.1"/>
    <property type="molecule type" value="Genomic_DNA"/>
</dbReference>
<dbReference type="GO" id="GO:0016787">
    <property type="term" value="F:hydrolase activity"/>
    <property type="evidence" value="ECO:0007669"/>
    <property type="project" value="UniProtKB-KW"/>
</dbReference>
<dbReference type="InterPro" id="IPR037090">
    <property type="entry name" value="57_glycoside_trans_central"/>
</dbReference>
<keyword evidence="8" id="KW-0378">Hydrolase</keyword>
<dbReference type="InterPro" id="IPR027291">
    <property type="entry name" value="Glyco_hydro_38_N_sf"/>
</dbReference>
<accession>A0A1B4V553</accession>
<feature type="binding site" evidence="4">
    <location>
        <position position="405"/>
    </location>
    <ligand>
        <name>substrate</name>
    </ligand>
</feature>
<feature type="active site" description="Nucleophile" evidence="3">
    <location>
        <position position="191"/>
    </location>
</feature>
<keyword evidence="2 5" id="KW-0119">Carbohydrate metabolism</keyword>
<dbReference type="OrthoDB" id="9803279at2"/>
<keyword evidence="9" id="KW-1185">Reference proteome</keyword>
<dbReference type="SUPFAM" id="SSF88713">
    <property type="entry name" value="Glycoside hydrolase/deacetylase"/>
    <property type="match status" value="1"/>
</dbReference>
<dbReference type="GO" id="GO:0005576">
    <property type="term" value="C:extracellular region"/>
    <property type="evidence" value="ECO:0007669"/>
    <property type="project" value="TreeGrafter"/>
</dbReference>
<dbReference type="GO" id="GO:0003844">
    <property type="term" value="F:1,4-alpha-glucan branching enzyme activity"/>
    <property type="evidence" value="ECO:0007669"/>
    <property type="project" value="InterPro"/>
</dbReference>
<dbReference type="KEGG" id="sva:SVA_2121"/>
<evidence type="ECO:0000256" key="3">
    <source>
        <dbReference type="PIRSR" id="PIRSR640042-1"/>
    </source>
</evidence>
<dbReference type="PANTHER" id="PTHR41695:SF1">
    <property type="entry name" value="1,4-ALPHA-GLUCAN BRANCHING ENZYME TK1436"/>
    <property type="match status" value="1"/>
</dbReference>
<dbReference type="InterPro" id="IPR015293">
    <property type="entry name" value="BE_C"/>
</dbReference>
<dbReference type="InterPro" id="IPR004300">
    <property type="entry name" value="Glyco_hydro_57_N"/>
</dbReference>
<dbReference type="AlphaFoldDB" id="A0A1B4V553"/>